<comment type="caution">
    <text evidence="4">The sequence shown here is derived from an EMBL/GenBank/DDBJ whole genome shotgun (WGS) entry which is preliminary data.</text>
</comment>
<keyword evidence="2 4" id="KW-0067">ATP-binding</keyword>
<dbReference type="Gene3D" id="3.40.50.300">
    <property type="entry name" value="P-loop containing nucleotide triphosphate hydrolases"/>
    <property type="match status" value="1"/>
</dbReference>
<dbReference type="InterPro" id="IPR003593">
    <property type="entry name" value="AAA+_ATPase"/>
</dbReference>
<evidence type="ECO:0000313" key="4">
    <source>
        <dbReference type="EMBL" id="MBC5724192.1"/>
    </source>
</evidence>
<accession>A0A923LUG6</accession>
<reference evidence="4" key="1">
    <citation type="submission" date="2020-08" db="EMBL/GenBank/DDBJ databases">
        <title>Genome public.</title>
        <authorList>
            <person name="Liu C."/>
            <person name="Sun Q."/>
        </authorList>
    </citation>
    <scope>NUCLEOTIDE SEQUENCE</scope>
    <source>
        <strain evidence="4">NSJ-28</strain>
    </source>
</reference>
<evidence type="ECO:0000313" key="5">
    <source>
        <dbReference type="Proteomes" id="UP000606499"/>
    </source>
</evidence>
<dbReference type="PROSITE" id="PS00211">
    <property type="entry name" value="ABC_TRANSPORTER_1"/>
    <property type="match status" value="1"/>
</dbReference>
<dbReference type="Pfam" id="PF00005">
    <property type="entry name" value="ABC_tran"/>
    <property type="match status" value="1"/>
</dbReference>
<dbReference type="SUPFAM" id="SSF52540">
    <property type="entry name" value="P-loop containing nucleoside triphosphate hydrolases"/>
    <property type="match status" value="1"/>
</dbReference>
<evidence type="ECO:0000259" key="3">
    <source>
        <dbReference type="PROSITE" id="PS50893"/>
    </source>
</evidence>
<name>A0A923LUG6_9FIRM</name>
<organism evidence="4 5">
    <name type="scientific">Agathobaculum faecis</name>
    <dbReference type="NCBI Taxonomy" id="2763013"/>
    <lineage>
        <taxon>Bacteria</taxon>
        <taxon>Bacillati</taxon>
        <taxon>Bacillota</taxon>
        <taxon>Clostridia</taxon>
        <taxon>Eubacteriales</taxon>
        <taxon>Butyricicoccaceae</taxon>
        <taxon>Agathobaculum</taxon>
    </lineage>
</organism>
<dbReference type="RefSeq" id="WP_054326027.1">
    <property type="nucleotide sequence ID" value="NZ_JACOPL010000001.1"/>
</dbReference>
<sequence length="346" mass="38244">MNLFVDIRKRLGSFTLNASFETADAVTGLLGASGCGKSMTLKCIAGVEKPDEGWIVLDGETLFDSARGINLPPQKRQVGYLFQHYALFPHMTVEKNILCGLHAEKDKATRQRCLRETLEMLQLTGLEKHRPAQLSGGQAQRAALARMLVSQPRLLLLDEPFSALDSHLRDQLQPQFMSLLRSYGRQAVMVTHSRDEAYHLCTRLCIMEDGRILRAGGTKEVFAAPGSEAAARLTGCKNISRAVKAGAYTVEALDWGVCLTAAQPVPDNLKAVGLRAHAFHPQVPSNRLPVLWADALEEPFEWILLFRYQSQAASAPALWWRFPKDRKPAALPDSLGIAPEHVLLLT</sequence>
<evidence type="ECO:0000256" key="2">
    <source>
        <dbReference type="ARBA" id="ARBA00022840"/>
    </source>
</evidence>
<dbReference type="PANTHER" id="PTHR43514:SF1">
    <property type="entry name" value="SULFATE_THIOSULFATE IMPORT ATP-BINDING PROTEIN CYSA"/>
    <property type="match status" value="1"/>
</dbReference>
<proteinExistence type="predicted"/>
<dbReference type="InterPro" id="IPR003439">
    <property type="entry name" value="ABC_transporter-like_ATP-bd"/>
</dbReference>
<dbReference type="PROSITE" id="PS50893">
    <property type="entry name" value="ABC_TRANSPORTER_2"/>
    <property type="match status" value="1"/>
</dbReference>
<dbReference type="AlphaFoldDB" id="A0A923LUG6"/>
<dbReference type="InterPro" id="IPR027417">
    <property type="entry name" value="P-loop_NTPase"/>
</dbReference>
<dbReference type="InterPro" id="IPR050334">
    <property type="entry name" value="Molybdenum_import_ModC"/>
</dbReference>
<dbReference type="Proteomes" id="UP000606499">
    <property type="component" value="Unassembled WGS sequence"/>
</dbReference>
<dbReference type="InterPro" id="IPR017871">
    <property type="entry name" value="ABC_transporter-like_CS"/>
</dbReference>
<dbReference type="SMART" id="SM00382">
    <property type="entry name" value="AAA"/>
    <property type="match status" value="1"/>
</dbReference>
<dbReference type="EMBL" id="JACOPL010000001">
    <property type="protein sequence ID" value="MBC5724192.1"/>
    <property type="molecule type" value="Genomic_DNA"/>
</dbReference>
<feature type="domain" description="ABC transporter" evidence="3">
    <location>
        <begin position="2"/>
        <end position="234"/>
    </location>
</feature>
<evidence type="ECO:0000256" key="1">
    <source>
        <dbReference type="ARBA" id="ARBA00022741"/>
    </source>
</evidence>
<dbReference type="GO" id="GO:0016887">
    <property type="term" value="F:ATP hydrolysis activity"/>
    <property type="evidence" value="ECO:0007669"/>
    <property type="project" value="InterPro"/>
</dbReference>
<keyword evidence="5" id="KW-1185">Reference proteome</keyword>
<dbReference type="GO" id="GO:0005524">
    <property type="term" value="F:ATP binding"/>
    <property type="evidence" value="ECO:0007669"/>
    <property type="project" value="UniProtKB-KW"/>
</dbReference>
<dbReference type="PANTHER" id="PTHR43514">
    <property type="entry name" value="ABC TRANSPORTER I FAMILY MEMBER 10"/>
    <property type="match status" value="1"/>
</dbReference>
<keyword evidence="1" id="KW-0547">Nucleotide-binding</keyword>
<gene>
    <name evidence="4" type="ORF">H8S45_01710</name>
</gene>
<protein>
    <submittedName>
        <fullName evidence="4">ATP-binding cassette domain-containing protein</fullName>
    </submittedName>
</protein>